<dbReference type="AlphaFoldDB" id="A0A428Z2V8"/>
<proteinExistence type="predicted"/>
<gene>
    <name evidence="3" type="ORF">DMH04_30925</name>
</gene>
<dbReference type="OrthoDB" id="4828144at2"/>
<evidence type="ECO:0000256" key="1">
    <source>
        <dbReference type="SAM" id="MobiDB-lite"/>
    </source>
</evidence>
<name>A0A428Z2V8_KIBAR</name>
<evidence type="ECO:0000313" key="3">
    <source>
        <dbReference type="EMBL" id="RSM80012.1"/>
    </source>
</evidence>
<evidence type="ECO:0000313" key="4">
    <source>
        <dbReference type="Proteomes" id="UP000287547"/>
    </source>
</evidence>
<dbReference type="SUPFAM" id="SSF50118">
    <property type="entry name" value="Cell growth inhibitor/plasmid maintenance toxic component"/>
    <property type="match status" value="1"/>
</dbReference>
<dbReference type="Pfam" id="PF08940">
    <property type="entry name" value="DUF1918"/>
    <property type="match status" value="1"/>
</dbReference>
<dbReference type="Proteomes" id="UP000287547">
    <property type="component" value="Unassembled WGS sequence"/>
</dbReference>
<reference evidence="3 4" key="1">
    <citation type="submission" date="2018-05" db="EMBL/GenBank/DDBJ databases">
        <title>Evolution of GPA BGCs.</title>
        <authorList>
            <person name="Waglechner N."/>
            <person name="Wright G.D."/>
        </authorList>
    </citation>
    <scope>NUCLEOTIDE SEQUENCE [LARGE SCALE GENOMIC DNA]</scope>
    <source>
        <strain evidence="3 4">A82846</strain>
    </source>
</reference>
<feature type="region of interest" description="Disordered" evidence="1">
    <location>
        <begin position="11"/>
        <end position="31"/>
    </location>
</feature>
<dbReference type="InterPro" id="IPR015035">
    <property type="entry name" value="DUF1918"/>
</dbReference>
<protein>
    <recommendedName>
        <fullName evidence="2">DUF1918 domain-containing protein</fullName>
    </recommendedName>
</protein>
<dbReference type="EMBL" id="QHKI01000031">
    <property type="protein sequence ID" value="RSM80012.1"/>
    <property type="molecule type" value="Genomic_DNA"/>
</dbReference>
<dbReference type="Gene3D" id="2.30.30.440">
    <property type="entry name" value="Domain of unknown function DUF1918"/>
    <property type="match status" value="1"/>
</dbReference>
<accession>A0A428Z2V8</accession>
<feature type="domain" description="DUF1918" evidence="2">
    <location>
        <begin position="25"/>
        <end position="62"/>
    </location>
</feature>
<organism evidence="3 4">
    <name type="scientific">Kibdelosporangium aridum</name>
    <dbReference type="NCBI Taxonomy" id="2030"/>
    <lineage>
        <taxon>Bacteria</taxon>
        <taxon>Bacillati</taxon>
        <taxon>Actinomycetota</taxon>
        <taxon>Actinomycetes</taxon>
        <taxon>Pseudonocardiales</taxon>
        <taxon>Pseudonocardiaceae</taxon>
        <taxon>Kibdelosporangium</taxon>
    </lineage>
</organism>
<sequence length="95" mass="10897">MNARCSSVCCGQTRTPSGRRLTGRQRREAGRRVPKGEIVQLVHDDGAPQFYVHWLDTGRVTLTGRWRPYARCGRRAAARMPVRIRRTRQPPLGNR</sequence>
<evidence type="ECO:0000259" key="2">
    <source>
        <dbReference type="Pfam" id="PF08940"/>
    </source>
</evidence>
<comment type="caution">
    <text evidence="3">The sequence shown here is derived from an EMBL/GenBank/DDBJ whole genome shotgun (WGS) entry which is preliminary data.</text>
</comment>